<comment type="cofactor">
    <cofactor evidence="1 6">
        <name>Zn(2+)</name>
        <dbReference type="ChEBI" id="CHEBI:29105"/>
    </cofactor>
</comment>
<dbReference type="InterPro" id="IPR020843">
    <property type="entry name" value="ER"/>
</dbReference>
<dbReference type="Gene3D" id="3.40.50.720">
    <property type="entry name" value="NAD(P)-binding Rossmann-like Domain"/>
    <property type="match status" value="1"/>
</dbReference>
<evidence type="ECO:0000256" key="5">
    <source>
        <dbReference type="ARBA" id="ARBA00023002"/>
    </source>
</evidence>
<dbReference type="SUPFAM" id="SSF51735">
    <property type="entry name" value="NAD(P)-binding Rossmann-fold domains"/>
    <property type="match status" value="1"/>
</dbReference>
<dbReference type="PANTHER" id="PTHR43161">
    <property type="entry name" value="SORBITOL DEHYDROGENASE"/>
    <property type="match status" value="1"/>
</dbReference>
<dbReference type="Pfam" id="PF08240">
    <property type="entry name" value="ADH_N"/>
    <property type="match status" value="1"/>
</dbReference>
<evidence type="ECO:0000256" key="3">
    <source>
        <dbReference type="ARBA" id="ARBA00022723"/>
    </source>
</evidence>
<dbReference type="SMART" id="SM00829">
    <property type="entry name" value="PKS_ER"/>
    <property type="match status" value="1"/>
</dbReference>
<dbReference type="Proteomes" id="UP001362999">
    <property type="component" value="Unassembled WGS sequence"/>
</dbReference>
<dbReference type="SUPFAM" id="SSF50129">
    <property type="entry name" value="GroES-like"/>
    <property type="match status" value="1"/>
</dbReference>
<dbReference type="PANTHER" id="PTHR43161:SF9">
    <property type="entry name" value="SORBITOL DEHYDROGENASE"/>
    <property type="match status" value="1"/>
</dbReference>
<keyword evidence="3 6" id="KW-0479">Metal-binding</keyword>
<feature type="domain" description="Enoyl reductase (ER)" evidence="7">
    <location>
        <begin position="10"/>
        <end position="360"/>
    </location>
</feature>
<dbReference type="CDD" id="cd05285">
    <property type="entry name" value="sorbitol_DH"/>
    <property type="match status" value="1"/>
</dbReference>
<protein>
    <submittedName>
        <fullName evidence="8">Xylitol dehydrogenase</fullName>
    </submittedName>
</protein>
<evidence type="ECO:0000256" key="2">
    <source>
        <dbReference type="ARBA" id="ARBA00008072"/>
    </source>
</evidence>
<proteinExistence type="inferred from homology"/>
<keyword evidence="5" id="KW-0560">Oxidoreductase</keyword>
<dbReference type="InterPro" id="IPR045306">
    <property type="entry name" value="SDH-like"/>
</dbReference>
<dbReference type="GO" id="GO:0008270">
    <property type="term" value="F:zinc ion binding"/>
    <property type="evidence" value="ECO:0007669"/>
    <property type="project" value="InterPro"/>
</dbReference>
<accession>A0AAW0EC88</accession>
<comment type="similarity">
    <text evidence="2 6">Belongs to the zinc-containing alcohol dehydrogenase family.</text>
</comment>
<sequence length="374" mass="39876">MSDNPSFVLKAVEDVVYEQRPIPEISGNQVLIKIKKTGICGSDVHFYAHGRIAHLVAKNMVLGHESAGIVHAVGPDVKHLKVGDRVAVEPGITCGTCDTCRLGRYNLCADIAFAATPPTDGTLARFYRVPAHLAYPLPDGLSLEDGAMMEPLAVAVHAVSSLGSFRNNQTIAIFGCGPVGLLCMAVARAFGASRIIAVDIVQSRLDFAKEYTGADTYLPIPFKEGESKVEYSQRSASAMQQQLGIEDRGPKAVDLVIDASGAEVSIQTAFYIAKTGGTFVQVGIGAFDVTVNFGMLLIKELTCKGAFRYGPGDYPHAIALVAQGKIDLRPLVTHRFPFDQALTAFNATRDGKSKDGKGVLKAIISGPDVPIDED</sequence>
<dbReference type="Pfam" id="PF00107">
    <property type="entry name" value="ADH_zinc_N"/>
    <property type="match status" value="1"/>
</dbReference>
<dbReference type="InterPro" id="IPR013149">
    <property type="entry name" value="ADH-like_C"/>
</dbReference>
<evidence type="ECO:0000313" key="8">
    <source>
        <dbReference type="EMBL" id="KAK7061823.1"/>
    </source>
</evidence>
<dbReference type="AlphaFoldDB" id="A0AAW0EC88"/>
<dbReference type="PROSITE" id="PS00059">
    <property type="entry name" value="ADH_ZINC"/>
    <property type="match status" value="1"/>
</dbReference>
<evidence type="ECO:0000256" key="4">
    <source>
        <dbReference type="ARBA" id="ARBA00022833"/>
    </source>
</evidence>
<reference evidence="8 9" key="1">
    <citation type="journal article" date="2024" name="J Genomics">
        <title>Draft genome sequencing and assembly of Favolaschia claudopus CIRM-BRFM 2984 isolated from oak limbs.</title>
        <authorList>
            <person name="Navarro D."/>
            <person name="Drula E."/>
            <person name="Chaduli D."/>
            <person name="Cazenave R."/>
            <person name="Ahrendt S."/>
            <person name="Wang J."/>
            <person name="Lipzen A."/>
            <person name="Daum C."/>
            <person name="Barry K."/>
            <person name="Grigoriev I.V."/>
            <person name="Favel A."/>
            <person name="Rosso M.N."/>
            <person name="Martin F."/>
        </authorList>
    </citation>
    <scope>NUCLEOTIDE SEQUENCE [LARGE SCALE GENOMIC DNA]</scope>
    <source>
        <strain evidence="8 9">CIRM-BRFM 2984</strain>
    </source>
</reference>
<dbReference type="InterPro" id="IPR002328">
    <property type="entry name" value="ADH_Zn_CS"/>
</dbReference>
<keyword evidence="9" id="KW-1185">Reference proteome</keyword>
<evidence type="ECO:0000256" key="6">
    <source>
        <dbReference type="RuleBase" id="RU361277"/>
    </source>
</evidence>
<dbReference type="InterPro" id="IPR013154">
    <property type="entry name" value="ADH-like_N"/>
</dbReference>
<keyword evidence="4 6" id="KW-0862">Zinc</keyword>
<dbReference type="GO" id="GO:0006062">
    <property type="term" value="P:sorbitol catabolic process"/>
    <property type="evidence" value="ECO:0007669"/>
    <property type="project" value="TreeGrafter"/>
</dbReference>
<dbReference type="EMBL" id="JAWWNJ010000002">
    <property type="protein sequence ID" value="KAK7061823.1"/>
    <property type="molecule type" value="Genomic_DNA"/>
</dbReference>
<evidence type="ECO:0000259" key="7">
    <source>
        <dbReference type="SMART" id="SM00829"/>
    </source>
</evidence>
<name>A0AAW0EC88_9AGAR</name>
<dbReference type="GO" id="GO:0003939">
    <property type="term" value="F:L-iditol 2-dehydrogenase (NAD+) activity"/>
    <property type="evidence" value="ECO:0007669"/>
    <property type="project" value="TreeGrafter"/>
</dbReference>
<dbReference type="InterPro" id="IPR011032">
    <property type="entry name" value="GroES-like_sf"/>
</dbReference>
<organism evidence="8 9">
    <name type="scientific">Favolaschia claudopus</name>
    <dbReference type="NCBI Taxonomy" id="2862362"/>
    <lineage>
        <taxon>Eukaryota</taxon>
        <taxon>Fungi</taxon>
        <taxon>Dikarya</taxon>
        <taxon>Basidiomycota</taxon>
        <taxon>Agaricomycotina</taxon>
        <taxon>Agaricomycetes</taxon>
        <taxon>Agaricomycetidae</taxon>
        <taxon>Agaricales</taxon>
        <taxon>Marasmiineae</taxon>
        <taxon>Mycenaceae</taxon>
        <taxon>Favolaschia</taxon>
    </lineage>
</organism>
<comment type="caution">
    <text evidence="8">The sequence shown here is derived from an EMBL/GenBank/DDBJ whole genome shotgun (WGS) entry which is preliminary data.</text>
</comment>
<evidence type="ECO:0000313" key="9">
    <source>
        <dbReference type="Proteomes" id="UP001362999"/>
    </source>
</evidence>
<dbReference type="InterPro" id="IPR036291">
    <property type="entry name" value="NAD(P)-bd_dom_sf"/>
</dbReference>
<gene>
    <name evidence="8" type="ORF">R3P38DRAFT_677225</name>
</gene>
<dbReference type="Gene3D" id="3.90.180.10">
    <property type="entry name" value="Medium-chain alcohol dehydrogenases, catalytic domain"/>
    <property type="match status" value="1"/>
</dbReference>
<evidence type="ECO:0000256" key="1">
    <source>
        <dbReference type="ARBA" id="ARBA00001947"/>
    </source>
</evidence>